<organism evidence="6 7">
    <name type="scientific">Rhizobium phaseoli</name>
    <dbReference type="NCBI Taxonomy" id="396"/>
    <lineage>
        <taxon>Bacteria</taxon>
        <taxon>Pseudomonadati</taxon>
        <taxon>Pseudomonadota</taxon>
        <taxon>Alphaproteobacteria</taxon>
        <taxon>Hyphomicrobiales</taxon>
        <taxon>Rhizobiaceae</taxon>
        <taxon>Rhizobium/Agrobacterium group</taxon>
        <taxon>Rhizobium</taxon>
    </lineage>
</organism>
<keyword evidence="2 4" id="KW-0238">DNA-binding</keyword>
<evidence type="ECO:0000256" key="2">
    <source>
        <dbReference type="ARBA" id="ARBA00023125"/>
    </source>
</evidence>
<evidence type="ECO:0000313" key="7">
    <source>
        <dbReference type="Proteomes" id="UP000078551"/>
    </source>
</evidence>
<dbReference type="InterPro" id="IPR001647">
    <property type="entry name" value="HTH_TetR"/>
</dbReference>
<dbReference type="InterPro" id="IPR041674">
    <property type="entry name" value="TetR_C_22"/>
</dbReference>
<reference evidence="6 7" key="1">
    <citation type="submission" date="2015-11" db="EMBL/GenBank/DDBJ databases">
        <title>The limits of bacterial species coexistence and the symbiotic plasmid transference in sympatric Rhizobium populations.</title>
        <authorList>
            <person name="Perez-Carrascal O.M."/>
            <person name="VanInsberghe D."/>
            <person name="Juarez S."/>
            <person name="Polz M.F."/>
            <person name="Vinuesa P."/>
            <person name="Gonzalez V."/>
        </authorList>
    </citation>
    <scope>NUCLEOTIDE SEQUENCE [LARGE SCALE GENOMIC DNA]</scope>
    <source>
        <strain evidence="6 7">N771</strain>
    </source>
</reference>
<dbReference type="Pfam" id="PF00440">
    <property type="entry name" value="TetR_N"/>
    <property type="match status" value="1"/>
</dbReference>
<evidence type="ECO:0000256" key="1">
    <source>
        <dbReference type="ARBA" id="ARBA00023015"/>
    </source>
</evidence>
<evidence type="ECO:0000259" key="5">
    <source>
        <dbReference type="PROSITE" id="PS50977"/>
    </source>
</evidence>
<evidence type="ECO:0000256" key="4">
    <source>
        <dbReference type="PROSITE-ProRule" id="PRU00335"/>
    </source>
</evidence>
<dbReference type="Gene3D" id="1.10.357.10">
    <property type="entry name" value="Tetracycline Repressor, domain 2"/>
    <property type="match status" value="1"/>
</dbReference>
<gene>
    <name evidence="6" type="ORF">AMC81_CH00827</name>
</gene>
<dbReference type="Proteomes" id="UP000078551">
    <property type="component" value="Chromosome"/>
</dbReference>
<proteinExistence type="predicted"/>
<keyword evidence="1" id="KW-0805">Transcription regulation</keyword>
<feature type="domain" description="HTH tetR-type" evidence="5">
    <location>
        <begin position="47"/>
        <end position="107"/>
    </location>
</feature>
<keyword evidence="7" id="KW-1185">Reference proteome</keyword>
<keyword evidence="3" id="KW-0804">Transcription</keyword>
<dbReference type="EMBL" id="CP013568">
    <property type="protein sequence ID" value="ANL83641.1"/>
    <property type="molecule type" value="Genomic_DNA"/>
</dbReference>
<accession>A0ABM6C6S4</accession>
<dbReference type="Pfam" id="PF17928">
    <property type="entry name" value="TetR_C_22"/>
    <property type="match status" value="1"/>
</dbReference>
<dbReference type="SUPFAM" id="SSF46689">
    <property type="entry name" value="Homeodomain-like"/>
    <property type="match status" value="1"/>
</dbReference>
<evidence type="ECO:0000313" key="6">
    <source>
        <dbReference type="EMBL" id="ANL83641.1"/>
    </source>
</evidence>
<dbReference type="PANTHER" id="PTHR30055">
    <property type="entry name" value="HTH-TYPE TRANSCRIPTIONAL REGULATOR RUTR"/>
    <property type="match status" value="1"/>
</dbReference>
<name>A0ABM6C6S4_9HYPH</name>
<dbReference type="PANTHER" id="PTHR30055:SF234">
    <property type="entry name" value="HTH-TYPE TRANSCRIPTIONAL REGULATOR BETI"/>
    <property type="match status" value="1"/>
</dbReference>
<protein>
    <submittedName>
        <fullName evidence="6">TetR family transcriptional regulator protein</fullName>
    </submittedName>
</protein>
<feature type="DNA-binding region" description="H-T-H motif" evidence="4">
    <location>
        <begin position="70"/>
        <end position="89"/>
    </location>
</feature>
<dbReference type="PROSITE" id="PS50977">
    <property type="entry name" value="HTH_TETR_2"/>
    <property type="match status" value="1"/>
</dbReference>
<dbReference type="InterPro" id="IPR009057">
    <property type="entry name" value="Homeodomain-like_sf"/>
</dbReference>
<evidence type="ECO:0000256" key="3">
    <source>
        <dbReference type="ARBA" id="ARBA00023163"/>
    </source>
</evidence>
<dbReference type="PRINTS" id="PR00455">
    <property type="entry name" value="HTHTETR"/>
</dbReference>
<dbReference type="InterPro" id="IPR050109">
    <property type="entry name" value="HTH-type_TetR-like_transc_reg"/>
</dbReference>
<sequence>MKTCMSYPLDALVAEASARNNKNGNDMGAESMDRIGLRRKPKQERSIQRLDLILAAAAKIIAKKGVSAMRMTELAIAAKVPIGSVYQYFPEKAAIVKALFDQHASAIQAKTAAMFSDVQSLDQALDLVCDIIDWYYDSYHDDPVYLGVWMGTETDQDLLRLNIEHSSRVAGIFHDAVRRLAPDLCDEELFARTYLFSHLIGAVIRLAAVSEEGLARHMLTEWKRVIRASLFTEAAPRAA</sequence>